<protein>
    <submittedName>
        <fullName evidence="1">YecA family protein</fullName>
    </submittedName>
</protein>
<organism evidence="1 2">
    <name type="scientific">Rubrivivax rivuli</name>
    <dbReference type="NCBI Taxonomy" id="1862385"/>
    <lineage>
        <taxon>Bacteria</taxon>
        <taxon>Pseudomonadati</taxon>
        <taxon>Pseudomonadota</taxon>
        <taxon>Betaproteobacteria</taxon>
        <taxon>Burkholderiales</taxon>
        <taxon>Sphaerotilaceae</taxon>
        <taxon>Rubrivivax</taxon>
    </lineage>
</organism>
<name>A0A437RL37_9BURK</name>
<dbReference type="Proteomes" id="UP000285575">
    <property type="component" value="Unassembled WGS sequence"/>
</dbReference>
<dbReference type="InterPro" id="IPR036255">
    <property type="entry name" value="YgfB-like_sf"/>
</dbReference>
<gene>
    <name evidence="1" type="ORF">EOE66_07080</name>
</gene>
<keyword evidence="2" id="KW-1185">Reference proteome</keyword>
<dbReference type="InterPro" id="IPR011978">
    <property type="entry name" value="YgfB-like"/>
</dbReference>
<dbReference type="Pfam" id="PF03695">
    <property type="entry name" value="UPF0149"/>
    <property type="match status" value="1"/>
</dbReference>
<dbReference type="NCBIfam" id="TIGR02292">
    <property type="entry name" value="ygfB_yecA"/>
    <property type="match status" value="1"/>
</dbReference>
<dbReference type="OrthoDB" id="570299at2"/>
<dbReference type="EMBL" id="SACR01000002">
    <property type="protein sequence ID" value="RVU47497.1"/>
    <property type="molecule type" value="Genomic_DNA"/>
</dbReference>
<sequence length="216" mass="23122">MDYPRYDPASPLTPLQPDELQALDHLLQTLQATQDGVMSLDGADGFLTALAVAPAGLLAELPTAEWLPQVWGGDSPQGHDAAEPFASKRLRKNTVVQLLRHLRHVQAELQRPDDWQPIFSIAEQGADEWADASDWCAGFLQAVDLWPSAWDTPGGGPWGEPALAPLLQLGGGLDGVDTPAVDAEGNPLDFDDPACVDRLSRAVPDGVLRLQALLAA</sequence>
<proteinExistence type="predicted"/>
<dbReference type="Gene3D" id="1.20.120.740">
    <property type="entry name" value="YgfB uncharacterised protein family UPF0149, PF03695"/>
    <property type="match status" value="1"/>
</dbReference>
<dbReference type="RefSeq" id="WP_128227960.1">
    <property type="nucleotide sequence ID" value="NZ_SACR01000002.1"/>
</dbReference>
<comment type="caution">
    <text evidence="1">The sequence shown here is derived from an EMBL/GenBank/DDBJ whole genome shotgun (WGS) entry which is preliminary data.</text>
</comment>
<evidence type="ECO:0000313" key="1">
    <source>
        <dbReference type="EMBL" id="RVU47497.1"/>
    </source>
</evidence>
<dbReference type="AlphaFoldDB" id="A0A437RL37"/>
<reference evidence="1 2" key="1">
    <citation type="submission" date="2019-01" db="EMBL/GenBank/DDBJ databases">
        <authorList>
            <person name="Chen W.-M."/>
        </authorList>
    </citation>
    <scope>NUCLEOTIDE SEQUENCE [LARGE SCALE GENOMIC DNA]</scope>
    <source>
        <strain evidence="1 2">KYPY4</strain>
    </source>
</reference>
<dbReference type="SUPFAM" id="SSF101327">
    <property type="entry name" value="YgfB-like"/>
    <property type="match status" value="1"/>
</dbReference>
<accession>A0A437RL37</accession>
<evidence type="ECO:0000313" key="2">
    <source>
        <dbReference type="Proteomes" id="UP000285575"/>
    </source>
</evidence>